<evidence type="ECO:0000313" key="7">
    <source>
        <dbReference type="Proteomes" id="UP001497453"/>
    </source>
</evidence>
<reference evidence="7" key="1">
    <citation type="submission" date="2024-04" db="EMBL/GenBank/DDBJ databases">
        <authorList>
            <person name="Shaw F."/>
            <person name="Minotto A."/>
        </authorList>
    </citation>
    <scope>NUCLEOTIDE SEQUENCE [LARGE SCALE GENOMIC DNA]</scope>
</reference>
<dbReference type="PANTHER" id="PTHR31297">
    <property type="entry name" value="GLUCAN ENDO-1,6-BETA-GLUCOSIDASE B"/>
    <property type="match status" value="1"/>
</dbReference>
<dbReference type="Gene3D" id="3.20.20.80">
    <property type="entry name" value="Glycosidases"/>
    <property type="match status" value="1"/>
</dbReference>
<evidence type="ECO:0000256" key="4">
    <source>
        <dbReference type="RuleBase" id="RU361153"/>
    </source>
</evidence>
<evidence type="ECO:0000256" key="3">
    <source>
        <dbReference type="ARBA" id="ARBA00023295"/>
    </source>
</evidence>
<evidence type="ECO:0000256" key="2">
    <source>
        <dbReference type="ARBA" id="ARBA00022801"/>
    </source>
</evidence>
<keyword evidence="3 4" id="KW-0326">Glycosidase</keyword>
<comment type="similarity">
    <text evidence="1 4">Belongs to the glycosyl hydrolase 5 (cellulase A) family.</text>
</comment>
<dbReference type="InterPro" id="IPR050386">
    <property type="entry name" value="Glycosyl_hydrolase_5"/>
</dbReference>
<keyword evidence="7" id="KW-1185">Reference proteome</keyword>
<evidence type="ECO:0000259" key="5">
    <source>
        <dbReference type="Pfam" id="PF00150"/>
    </source>
</evidence>
<evidence type="ECO:0000256" key="1">
    <source>
        <dbReference type="ARBA" id="ARBA00005641"/>
    </source>
</evidence>
<dbReference type="InterPro" id="IPR017853">
    <property type="entry name" value="GH"/>
</dbReference>
<feature type="domain" description="Glycoside hydrolase family 5" evidence="5">
    <location>
        <begin position="90"/>
        <end position="384"/>
    </location>
</feature>
<dbReference type="SUPFAM" id="SSF51445">
    <property type="entry name" value="(Trans)glycosidases"/>
    <property type="match status" value="1"/>
</dbReference>
<accession>A0ABP1CT73</accession>
<dbReference type="EMBL" id="OZ037954">
    <property type="protein sequence ID" value="CAL1698881.1"/>
    <property type="molecule type" value="Genomic_DNA"/>
</dbReference>
<dbReference type="Proteomes" id="UP001497453">
    <property type="component" value="Chromosome 11"/>
</dbReference>
<dbReference type="PANTHER" id="PTHR31297:SF43">
    <property type="entry name" value="GLUCAN 1,3-BETA-GLUCOSIDASE 3"/>
    <property type="match status" value="1"/>
</dbReference>
<protein>
    <recommendedName>
        <fullName evidence="5">Glycoside hydrolase family 5 domain-containing protein</fullName>
    </recommendedName>
</protein>
<dbReference type="InterPro" id="IPR001547">
    <property type="entry name" value="Glyco_hydro_5"/>
</dbReference>
<dbReference type="Pfam" id="PF00150">
    <property type="entry name" value="Cellulase"/>
    <property type="match status" value="1"/>
</dbReference>
<proteinExistence type="inferred from homology"/>
<gene>
    <name evidence="6" type="ORF">GFSPODELE1_LOCUS2377</name>
</gene>
<organism evidence="6 7">
    <name type="scientific">Somion occarium</name>
    <dbReference type="NCBI Taxonomy" id="3059160"/>
    <lineage>
        <taxon>Eukaryota</taxon>
        <taxon>Fungi</taxon>
        <taxon>Dikarya</taxon>
        <taxon>Basidiomycota</taxon>
        <taxon>Agaricomycotina</taxon>
        <taxon>Agaricomycetes</taxon>
        <taxon>Polyporales</taxon>
        <taxon>Cerrenaceae</taxon>
        <taxon>Somion</taxon>
    </lineage>
</organism>
<name>A0ABP1CT73_9APHY</name>
<sequence>MHKLSNLFKHDAHFSRQNESGKLQKPLSLGSPFPSQSDLFRYRKQRGVNLGSWFVLERWITEAPFRFAKEPAQSDLDVARGSYAKDVLERHWDNWITEQDWQWIAARGINTVRIPIGYHHICGAEPSVLRGTDFGDFQHVFEGAWNRITSAIATANRYGLGVLVDLHAAPGKQNRDAHSGTSSHETQFFTKSNMKHTTDVLVVLLEHLTRFAQSHDPSLHNLVGIELLNEPAPGSNNSALEKWYIDTSRALHRIDAQIPIYIGDSWMTDQYAGFIERQANSIPFLVLDHHLYRCFTQGDGKTSAEQHVNHLSDPNAGTPQMFARVSQKLAGAGGALVVGEWSGALNPGSLHGVGNDIEVRRRFVGAQLALYERYCAGWYFWTYKKERSGDKGWSFRDAVAAGVFPSATGLKCKPELFHNDPERQARRETAKDKALGEHSSYWSQFPGKYEHWRFGDGFTLGWDDAWMFFSSVESLPPSSPVPELGFKGPWTKRRLEQHVQEKGGGNALWEFEHGFSQGTIAAFNDLQTIIGVRR</sequence>
<evidence type="ECO:0000313" key="6">
    <source>
        <dbReference type="EMBL" id="CAL1698881.1"/>
    </source>
</evidence>
<keyword evidence="2 4" id="KW-0378">Hydrolase</keyword>